<keyword evidence="3" id="KW-1185">Reference proteome</keyword>
<dbReference type="AlphaFoldDB" id="A0A167GTP8"/>
<reference evidence="2 3" key="1">
    <citation type="journal article" date="2016" name="Mol. Biol. Evol.">
        <title>Comparative Genomics of Early-Diverging Mushroom-Forming Fungi Provides Insights into the Origins of Lignocellulose Decay Capabilities.</title>
        <authorList>
            <person name="Nagy L.G."/>
            <person name="Riley R."/>
            <person name="Tritt A."/>
            <person name="Adam C."/>
            <person name="Daum C."/>
            <person name="Floudas D."/>
            <person name="Sun H."/>
            <person name="Yadav J.S."/>
            <person name="Pangilinan J."/>
            <person name="Larsson K.H."/>
            <person name="Matsuura K."/>
            <person name="Barry K."/>
            <person name="Labutti K."/>
            <person name="Kuo R."/>
            <person name="Ohm R.A."/>
            <person name="Bhattacharya S.S."/>
            <person name="Shirouzu T."/>
            <person name="Yoshinaga Y."/>
            <person name="Martin F.M."/>
            <person name="Grigoriev I.V."/>
            <person name="Hibbett D.S."/>
        </authorList>
    </citation>
    <scope>NUCLEOTIDE SEQUENCE [LARGE SCALE GENOMIC DNA]</scope>
    <source>
        <strain evidence="2 3">TUFC12733</strain>
    </source>
</reference>
<accession>A0A167GTP8</accession>
<organism evidence="2 3">
    <name type="scientific">Calocera viscosa (strain TUFC12733)</name>
    <dbReference type="NCBI Taxonomy" id="1330018"/>
    <lineage>
        <taxon>Eukaryota</taxon>
        <taxon>Fungi</taxon>
        <taxon>Dikarya</taxon>
        <taxon>Basidiomycota</taxon>
        <taxon>Agaricomycotina</taxon>
        <taxon>Dacrymycetes</taxon>
        <taxon>Dacrymycetales</taxon>
        <taxon>Dacrymycetaceae</taxon>
        <taxon>Calocera</taxon>
    </lineage>
</organism>
<gene>
    <name evidence="2" type="ORF">CALVIDRAFT_373018</name>
</gene>
<feature type="region of interest" description="Disordered" evidence="1">
    <location>
        <begin position="28"/>
        <end position="54"/>
    </location>
</feature>
<protein>
    <submittedName>
        <fullName evidence="2">Uncharacterized protein</fullName>
    </submittedName>
</protein>
<proteinExistence type="predicted"/>
<dbReference type="EMBL" id="KV417332">
    <property type="protein sequence ID" value="KZO90898.1"/>
    <property type="molecule type" value="Genomic_DNA"/>
</dbReference>
<dbReference type="Proteomes" id="UP000076738">
    <property type="component" value="Unassembled WGS sequence"/>
</dbReference>
<evidence type="ECO:0000313" key="3">
    <source>
        <dbReference type="Proteomes" id="UP000076738"/>
    </source>
</evidence>
<name>A0A167GTP8_CALVF</name>
<evidence type="ECO:0000313" key="2">
    <source>
        <dbReference type="EMBL" id="KZO90898.1"/>
    </source>
</evidence>
<sequence>MCGCERRAAHVGPRRRCRGQHLLEGGVGTEADRVGSGVHQGEEKPGRRRGKGNQLDVAGLEAQSIEEMLASRGRRWICTVCSPTQGFSPASADVVRSETGTSSPSADRELLAFLVLSLPSNSTVRTPPILDVRPQPTTWELCKNIFLNVIASDAGSPGRQLLSLACVCQTYVPQTSASD</sequence>
<evidence type="ECO:0000256" key="1">
    <source>
        <dbReference type="SAM" id="MobiDB-lite"/>
    </source>
</evidence>